<keyword evidence="7" id="KW-1185">Reference proteome</keyword>
<feature type="region of interest" description="Disordered" evidence="2">
    <location>
        <begin position="217"/>
        <end position="280"/>
    </location>
</feature>
<dbReference type="EMBL" id="CAJNOK010000190">
    <property type="protein sequence ID" value="CAF0735594.1"/>
    <property type="molecule type" value="Genomic_DNA"/>
</dbReference>
<protein>
    <submittedName>
        <fullName evidence="4">Uncharacterized protein</fullName>
    </submittedName>
</protein>
<comment type="caution">
    <text evidence="4">The sequence shown here is derived from an EMBL/GenBank/DDBJ whole genome shotgun (WGS) entry which is preliminary data.</text>
</comment>
<accession>A0A814M472</accession>
<organism evidence="4 7">
    <name type="scientific">Didymodactylos carnosus</name>
    <dbReference type="NCBI Taxonomy" id="1234261"/>
    <lineage>
        <taxon>Eukaryota</taxon>
        <taxon>Metazoa</taxon>
        <taxon>Spiralia</taxon>
        <taxon>Gnathifera</taxon>
        <taxon>Rotifera</taxon>
        <taxon>Eurotatoria</taxon>
        <taxon>Bdelloidea</taxon>
        <taxon>Philodinida</taxon>
        <taxon>Philodinidae</taxon>
        <taxon>Didymodactylos</taxon>
    </lineage>
</organism>
<evidence type="ECO:0000313" key="5">
    <source>
        <dbReference type="EMBL" id="CAF3512286.1"/>
    </source>
</evidence>
<evidence type="ECO:0000313" key="4">
    <source>
        <dbReference type="EMBL" id="CAF1074616.1"/>
    </source>
</evidence>
<dbReference type="OrthoDB" id="196393at2759"/>
<dbReference type="PANTHER" id="PTHR31214">
    <property type="entry name" value="PROTEIN FAM221A-RELATED"/>
    <property type="match status" value="1"/>
</dbReference>
<dbReference type="AlphaFoldDB" id="A0A814M472"/>
<reference evidence="4" key="1">
    <citation type="submission" date="2021-02" db="EMBL/GenBank/DDBJ databases">
        <authorList>
            <person name="Nowell W R."/>
        </authorList>
    </citation>
    <scope>NUCLEOTIDE SEQUENCE</scope>
</reference>
<feature type="compositionally biased region" description="Polar residues" evidence="2">
    <location>
        <begin position="257"/>
        <end position="269"/>
    </location>
</feature>
<comment type="similarity">
    <text evidence="1">Belongs to the FAM221 family.</text>
</comment>
<dbReference type="Proteomes" id="UP000663829">
    <property type="component" value="Unassembled WGS sequence"/>
</dbReference>
<dbReference type="Pfam" id="PF14753">
    <property type="entry name" value="FAM221"/>
    <property type="match status" value="1"/>
</dbReference>
<gene>
    <name evidence="4" type="ORF">GPM918_LOCUS17453</name>
    <name evidence="3" type="ORF">OVA965_LOCUS1117</name>
    <name evidence="6" type="ORF">SRO942_LOCUS17451</name>
    <name evidence="5" type="ORF">TMI583_LOCUS1118</name>
</gene>
<dbReference type="Proteomes" id="UP000681722">
    <property type="component" value="Unassembled WGS sequence"/>
</dbReference>
<dbReference type="Proteomes" id="UP000677228">
    <property type="component" value="Unassembled WGS sequence"/>
</dbReference>
<name>A0A814M472_9BILA</name>
<evidence type="ECO:0000256" key="1">
    <source>
        <dbReference type="ARBA" id="ARBA00011026"/>
    </source>
</evidence>
<evidence type="ECO:0000313" key="3">
    <source>
        <dbReference type="EMBL" id="CAF0735594.1"/>
    </source>
</evidence>
<sequence>MIYVYTTLRPTLLGTQSRAVVPTSRNTALERVAQNPIRFHDQDGMLVPDGYTARQIRPAARADVVTMARAMNADFAPKAKAMFQSEVEAARTAIETGKMCNLLPGKDFDCYRISSSGKCFCGHLLSDHEKYTGKSHRLKCKTPSCTCPAFEYVPGRADEVGEFWLAKRPGFDPSQWRAKEEHETFFESGSDRDAQKLPTGSFYLPFAELPDMQQVIFTGSDDHMPSPYLDQMPRNAVQQGSKANALQRASRPAIGYNQPQSKPRNNNRSPLRGQHRADQE</sequence>
<dbReference type="EMBL" id="CAJOBC010004802">
    <property type="protein sequence ID" value="CAF3841292.1"/>
    <property type="molecule type" value="Genomic_DNA"/>
</dbReference>
<dbReference type="EMBL" id="CAJNOQ010004802">
    <property type="protein sequence ID" value="CAF1074616.1"/>
    <property type="molecule type" value="Genomic_DNA"/>
</dbReference>
<evidence type="ECO:0000313" key="7">
    <source>
        <dbReference type="Proteomes" id="UP000663829"/>
    </source>
</evidence>
<evidence type="ECO:0000256" key="2">
    <source>
        <dbReference type="SAM" id="MobiDB-lite"/>
    </source>
</evidence>
<proteinExistence type="inferred from homology"/>
<dbReference type="EMBL" id="CAJOBA010000190">
    <property type="protein sequence ID" value="CAF3512286.1"/>
    <property type="molecule type" value="Genomic_DNA"/>
</dbReference>
<evidence type="ECO:0000313" key="6">
    <source>
        <dbReference type="EMBL" id="CAF3841292.1"/>
    </source>
</evidence>
<dbReference type="InterPro" id="IPR026755">
    <property type="entry name" value="Fam221a/b"/>
</dbReference>
<dbReference type="Proteomes" id="UP000682733">
    <property type="component" value="Unassembled WGS sequence"/>
</dbReference>
<dbReference type="PANTHER" id="PTHR31214:SF3">
    <property type="entry name" value="PROTEIN FAM221B"/>
    <property type="match status" value="1"/>
</dbReference>